<keyword evidence="5" id="KW-0732">Signal</keyword>
<dbReference type="InterPro" id="IPR001245">
    <property type="entry name" value="Ser-Thr/Tyr_kinase_cat_dom"/>
</dbReference>
<dbReference type="GO" id="GO:0004674">
    <property type="term" value="F:protein serine/threonine kinase activity"/>
    <property type="evidence" value="ECO:0007669"/>
    <property type="project" value="UniProtKB-KW"/>
</dbReference>
<evidence type="ECO:0000256" key="4">
    <source>
        <dbReference type="ARBA" id="ARBA00022692"/>
    </source>
</evidence>
<evidence type="ECO:0000256" key="10">
    <source>
        <dbReference type="ARBA" id="ARBA00023136"/>
    </source>
</evidence>
<evidence type="ECO:0000313" key="18">
    <source>
        <dbReference type="Proteomes" id="UP000326396"/>
    </source>
</evidence>
<dbReference type="Gene3D" id="1.10.510.10">
    <property type="entry name" value="Transferase(Phosphotransferase) domain 1"/>
    <property type="match status" value="2"/>
</dbReference>
<evidence type="ECO:0000259" key="16">
    <source>
        <dbReference type="PROSITE" id="PS50011"/>
    </source>
</evidence>
<evidence type="ECO:0000256" key="9">
    <source>
        <dbReference type="ARBA" id="ARBA00022989"/>
    </source>
</evidence>
<reference evidence="17 18" key="1">
    <citation type="submission" date="2019-05" db="EMBL/GenBank/DDBJ databases">
        <title>Mikania micrantha, genome provides insights into the molecular mechanism of rapid growth.</title>
        <authorList>
            <person name="Liu B."/>
        </authorList>
    </citation>
    <scope>NUCLEOTIDE SEQUENCE [LARGE SCALE GENOMIC DNA]</scope>
    <source>
        <strain evidence="17">NLD-2019</strain>
        <tissue evidence="17">Leaf</tissue>
    </source>
</reference>
<keyword evidence="7" id="KW-0418">Kinase</keyword>
<dbReference type="SUPFAM" id="SSF56112">
    <property type="entry name" value="Protein kinase-like (PK-like)"/>
    <property type="match status" value="1"/>
</dbReference>
<dbReference type="InterPro" id="IPR005162">
    <property type="entry name" value="Retrotrans_gag_dom"/>
</dbReference>
<evidence type="ECO:0000256" key="2">
    <source>
        <dbReference type="ARBA" id="ARBA00022527"/>
    </source>
</evidence>
<feature type="transmembrane region" description="Helical" evidence="15">
    <location>
        <begin position="915"/>
        <end position="938"/>
    </location>
</feature>
<evidence type="ECO:0000256" key="7">
    <source>
        <dbReference type="ARBA" id="ARBA00022777"/>
    </source>
</evidence>
<evidence type="ECO:0000256" key="6">
    <source>
        <dbReference type="ARBA" id="ARBA00022741"/>
    </source>
</evidence>
<evidence type="ECO:0000256" key="15">
    <source>
        <dbReference type="SAM" id="Phobius"/>
    </source>
</evidence>
<dbReference type="GO" id="GO:0030247">
    <property type="term" value="F:polysaccharide binding"/>
    <property type="evidence" value="ECO:0007669"/>
    <property type="project" value="InterPro"/>
</dbReference>
<dbReference type="PANTHER" id="PTHR27005">
    <property type="entry name" value="WALL-ASSOCIATED RECEPTOR KINASE-LIKE 21"/>
    <property type="match status" value="1"/>
</dbReference>
<dbReference type="GO" id="GO:0007166">
    <property type="term" value="P:cell surface receptor signaling pathway"/>
    <property type="evidence" value="ECO:0007669"/>
    <property type="project" value="InterPro"/>
</dbReference>
<keyword evidence="18" id="KW-1185">Reference proteome</keyword>
<dbReference type="InterPro" id="IPR025287">
    <property type="entry name" value="WAK_GUB"/>
</dbReference>
<dbReference type="PANTHER" id="PTHR27005:SF388">
    <property type="entry name" value="MITOGEN-ACTIVATED PROTEIN (MAP) KINASE KINASE KINASE 10-RELATED"/>
    <property type="match status" value="1"/>
</dbReference>
<keyword evidence="8" id="KW-0067">ATP-binding</keyword>
<evidence type="ECO:0000256" key="8">
    <source>
        <dbReference type="ARBA" id="ARBA00022840"/>
    </source>
</evidence>
<keyword evidence="6" id="KW-0547">Nucleotide-binding</keyword>
<protein>
    <recommendedName>
        <fullName evidence="16">Protein kinase domain-containing protein</fullName>
    </recommendedName>
</protein>
<dbReference type="Pfam" id="PF13947">
    <property type="entry name" value="GUB_WAK_bind"/>
    <property type="match status" value="2"/>
</dbReference>
<dbReference type="Pfam" id="PF07714">
    <property type="entry name" value="PK_Tyr_Ser-Thr"/>
    <property type="match status" value="1"/>
</dbReference>
<comment type="catalytic activity">
    <reaction evidence="13">
        <text>L-seryl-[protein] + ATP = O-phospho-L-seryl-[protein] + ADP + H(+)</text>
        <dbReference type="Rhea" id="RHEA:17989"/>
        <dbReference type="Rhea" id="RHEA-COMP:9863"/>
        <dbReference type="Rhea" id="RHEA-COMP:11604"/>
        <dbReference type="ChEBI" id="CHEBI:15378"/>
        <dbReference type="ChEBI" id="CHEBI:29999"/>
        <dbReference type="ChEBI" id="CHEBI:30616"/>
        <dbReference type="ChEBI" id="CHEBI:83421"/>
        <dbReference type="ChEBI" id="CHEBI:456216"/>
    </reaction>
</comment>
<name>A0A5N6Q0Z2_9ASTR</name>
<dbReference type="OrthoDB" id="1661790at2759"/>
<proteinExistence type="predicted"/>
<keyword evidence="10 15" id="KW-0472">Membrane</keyword>
<keyword evidence="4 15" id="KW-0812">Transmembrane</keyword>
<evidence type="ECO:0000256" key="13">
    <source>
        <dbReference type="ARBA" id="ARBA00047558"/>
    </source>
</evidence>
<evidence type="ECO:0000256" key="1">
    <source>
        <dbReference type="ARBA" id="ARBA00004479"/>
    </source>
</evidence>
<sequence length="1218" mass="136690">MSGWLPRSNGMARANERWPYEKLSRMGVWPTETDLDRMRSNEWRTSEWPLSRSNLADRMMDGDWLWADRKRLFRCLSIRANERLVQPKPFDNRVRMAHSLSWSLGHSACRVSQGKTAMVFKEIDHGFEGFCSCIFLRGGEITHIEKIFEVMGVGDEFKARLETYKLEDDAQGWWGTVKHARGGELFVVTLAWNDFKTLFYRQYFSSACRGEYEREYASLKHRDNEPWLEFMTRFCRLASFLGPATGEPLAQANKLKWAVCEKLKWLIVTQEFKDIAEVSNAVQNLEIASKDMTLQYDEIFKKNLTLSSKNHKAHSNLTNNSIGHVPTCVWVTCTPFCIPSGAPFPFAKYAKTGCNDTCGNNVTIPFPFGIGSDCAVNQWYIIECNNSTPYLPAVLNRPEVLGVNLEDQTVTVSTPRITAGCQNPVGNISQTMSTNLGGSPFFFSKSHNHFVFEGCGTAAITIEDESMVTGCSTTCVNGTFSRDGNNCVGDGCCQTASPRYFRSYSVNIIGLGEACGSAFLVDQTNSYDQKNWFSDPFIYRDASFIPVSLLWTLTDSDQIACCSESYPERPIVGMFNGAPVKTLKCYVSFRLLKEDNPYLKDGCGDDAKIPKYSKAGCKDMCGDVQIPFPFGIGAGCAVNHWYIIDCNSSTPYLQALNHLKVLGVDLKNQTVTVATSRITNCQNPVQNSSEIMGVDIGGSPFFFSIYNRFVFKGCGNAVMKMDNGSVLTACSTACRSGVTHELNDRDKCFGMGDCCETTIPYYFKSYSINLSLIGGLEEKNGGCGSAFLVDEASYNQETWFSGMSTTSFIPASFLWTLADSDQVACCVGSVEREIVMLNGTMMDTLTCYTSRSSLGNSYLIDGCKLHTNYDTDSTEECKRCEDKGGYCTNRDQEYDVDGSVFSEKFYCYLEKRTSVGVILGVSISMGVLFLVGFSYFLYKWIKKTKEKRQRKRFFKRNGGLLLKQQEEADPSLVDKTIHFTSRELQKATDNFNENRILGRGGQGTVYKGMLVDGRIVAVKKSKIVDESQLEHFINEVVILSQINHRNVVKLLGCCLETEVPVLVSEFIPNGTLYDRLHNETDEFPISLDMRLQIATEVAREKPISLTRFGENRSLATHFMLTMQEGRVMSIFDAIVIKEGTRDELMIAANLAMRCLNMNGKYRPTMKEVAVELENIRRSHVPSKVQMDTGPVVYGEELSKLNYGESSTTFLSFNEIISQ</sequence>
<dbReference type="GO" id="GO:0005886">
    <property type="term" value="C:plasma membrane"/>
    <property type="evidence" value="ECO:0007669"/>
    <property type="project" value="TreeGrafter"/>
</dbReference>
<keyword evidence="12" id="KW-0325">Glycoprotein</keyword>
<accession>A0A5N6Q0Z2</accession>
<keyword evidence="2" id="KW-0723">Serine/threonine-protein kinase</keyword>
<dbReference type="Proteomes" id="UP000326396">
    <property type="component" value="Linkage Group LG1"/>
</dbReference>
<dbReference type="GO" id="GO:0005524">
    <property type="term" value="F:ATP binding"/>
    <property type="evidence" value="ECO:0007669"/>
    <property type="project" value="UniProtKB-KW"/>
</dbReference>
<evidence type="ECO:0000256" key="14">
    <source>
        <dbReference type="ARBA" id="ARBA00047951"/>
    </source>
</evidence>
<comment type="subcellular location">
    <subcellularLocation>
        <location evidence="1">Membrane</location>
        <topology evidence="1">Single-pass type I membrane protein</topology>
    </subcellularLocation>
</comment>
<feature type="domain" description="Protein kinase" evidence="16">
    <location>
        <begin position="991"/>
        <end position="1218"/>
    </location>
</feature>
<comment type="caution">
    <text evidence="17">The sequence shown here is derived from an EMBL/GenBank/DDBJ whole genome shotgun (WGS) entry which is preliminary data.</text>
</comment>
<keyword evidence="9 15" id="KW-1133">Transmembrane helix</keyword>
<dbReference type="InterPro" id="IPR011009">
    <property type="entry name" value="Kinase-like_dom_sf"/>
</dbReference>
<dbReference type="InterPro" id="IPR000719">
    <property type="entry name" value="Prot_kinase_dom"/>
</dbReference>
<dbReference type="Pfam" id="PF03732">
    <property type="entry name" value="Retrotrans_gag"/>
    <property type="match status" value="1"/>
</dbReference>
<evidence type="ECO:0000256" key="3">
    <source>
        <dbReference type="ARBA" id="ARBA00022679"/>
    </source>
</evidence>
<dbReference type="PROSITE" id="PS50011">
    <property type="entry name" value="PROTEIN_KINASE_DOM"/>
    <property type="match status" value="1"/>
</dbReference>
<comment type="catalytic activity">
    <reaction evidence="14">
        <text>L-threonyl-[protein] + ATP = O-phospho-L-threonyl-[protein] + ADP + H(+)</text>
        <dbReference type="Rhea" id="RHEA:46608"/>
        <dbReference type="Rhea" id="RHEA-COMP:11060"/>
        <dbReference type="Rhea" id="RHEA-COMP:11605"/>
        <dbReference type="ChEBI" id="CHEBI:15378"/>
        <dbReference type="ChEBI" id="CHEBI:30013"/>
        <dbReference type="ChEBI" id="CHEBI:30616"/>
        <dbReference type="ChEBI" id="CHEBI:61977"/>
        <dbReference type="ChEBI" id="CHEBI:456216"/>
    </reaction>
</comment>
<dbReference type="EMBL" id="SZYD01000001">
    <property type="protein sequence ID" value="KAD7478304.1"/>
    <property type="molecule type" value="Genomic_DNA"/>
</dbReference>
<evidence type="ECO:0000256" key="12">
    <source>
        <dbReference type="ARBA" id="ARBA00023180"/>
    </source>
</evidence>
<dbReference type="FunFam" id="3.30.200.20:FF:000043">
    <property type="entry name" value="Wall-associated receptor kinase 2"/>
    <property type="match status" value="1"/>
</dbReference>
<dbReference type="AlphaFoldDB" id="A0A5N6Q0Z2"/>
<organism evidence="17 18">
    <name type="scientific">Mikania micrantha</name>
    <name type="common">bitter vine</name>
    <dbReference type="NCBI Taxonomy" id="192012"/>
    <lineage>
        <taxon>Eukaryota</taxon>
        <taxon>Viridiplantae</taxon>
        <taxon>Streptophyta</taxon>
        <taxon>Embryophyta</taxon>
        <taxon>Tracheophyta</taxon>
        <taxon>Spermatophyta</taxon>
        <taxon>Magnoliopsida</taxon>
        <taxon>eudicotyledons</taxon>
        <taxon>Gunneridae</taxon>
        <taxon>Pentapetalae</taxon>
        <taxon>asterids</taxon>
        <taxon>campanulids</taxon>
        <taxon>Asterales</taxon>
        <taxon>Asteraceae</taxon>
        <taxon>Asteroideae</taxon>
        <taxon>Heliantheae alliance</taxon>
        <taxon>Eupatorieae</taxon>
        <taxon>Mikania</taxon>
    </lineage>
</organism>
<evidence type="ECO:0000313" key="17">
    <source>
        <dbReference type="EMBL" id="KAD7478304.1"/>
    </source>
</evidence>
<keyword evidence="11" id="KW-1015">Disulfide bond</keyword>
<keyword evidence="3" id="KW-0808">Transferase</keyword>
<gene>
    <name evidence="17" type="ORF">E3N88_01440</name>
</gene>
<evidence type="ECO:0000256" key="5">
    <source>
        <dbReference type="ARBA" id="ARBA00022729"/>
    </source>
</evidence>
<dbReference type="InterPro" id="IPR045274">
    <property type="entry name" value="WAK-like"/>
</dbReference>
<evidence type="ECO:0000256" key="11">
    <source>
        <dbReference type="ARBA" id="ARBA00023157"/>
    </source>
</evidence>